<dbReference type="Proteomes" id="UP000460718">
    <property type="component" value="Unassembled WGS sequence"/>
</dbReference>
<dbReference type="Proteomes" id="UP000437068">
    <property type="component" value="Unassembled WGS sequence"/>
</dbReference>
<organism evidence="5 7">
    <name type="scientific">Phytophthora fragariae</name>
    <dbReference type="NCBI Taxonomy" id="53985"/>
    <lineage>
        <taxon>Eukaryota</taxon>
        <taxon>Sar</taxon>
        <taxon>Stramenopiles</taxon>
        <taxon>Oomycota</taxon>
        <taxon>Peronosporomycetes</taxon>
        <taxon>Peronosporales</taxon>
        <taxon>Peronosporaceae</taxon>
        <taxon>Phytophthora</taxon>
    </lineage>
</organism>
<dbReference type="InterPro" id="IPR008701">
    <property type="entry name" value="NPP1"/>
</dbReference>
<dbReference type="EMBL" id="QXFW01003845">
    <property type="protein sequence ID" value="KAE8968488.1"/>
    <property type="molecule type" value="Genomic_DNA"/>
</dbReference>
<evidence type="ECO:0000313" key="7">
    <source>
        <dbReference type="Proteomes" id="UP000437068"/>
    </source>
</evidence>
<proteinExistence type="predicted"/>
<accession>A0A6A4ATZ2</accession>
<dbReference type="Proteomes" id="UP000429523">
    <property type="component" value="Unassembled WGS sequence"/>
</dbReference>
<evidence type="ECO:0000313" key="4">
    <source>
        <dbReference type="EMBL" id="KAE9059081.1"/>
    </source>
</evidence>
<dbReference type="Proteomes" id="UP000441208">
    <property type="component" value="Unassembled WGS sequence"/>
</dbReference>
<dbReference type="EMBL" id="QXFZ01007205">
    <property type="protein sequence ID" value="KAE9057304.1"/>
    <property type="molecule type" value="Genomic_DNA"/>
</dbReference>
<protein>
    <submittedName>
        <fullName evidence="5">Uncharacterized protein</fullName>
    </submittedName>
</protein>
<evidence type="ECO:0000313" key="8">
    <source>
        <dbReference type="Proteomes" id="UP000440732"/>
    </source>
</evidence>
<comment type="caution">
    <text evidence="5">The sequence shown here is derived from an EMBL/GenBank/DDBJ whole genome shotgun (WGS) entry which is preliminary data.</text>
</comment>
<evidence type="ECO:0000313" key="9">
    <source>
        <dbReference type="Proteomes" id="UP000441208"/>
    </source>
</evidence>
<dbReference type="EMBL" id="QXGE01007868">
    <property type="protein sequence ID" value="KAE9262748.1"/>
    <property type="molecule type" value="Genomic_DNA"/>
</dbReference>
<evidence type="ECO:0000313" key="3">
    <source>
        <dbReference type="EMBL" id="KAE9057304.1"/>
    </source>
</evidence>
<gene>
    <name evidence="5" type="ORF">PF001_g31941</name>
    <name evidence="4" type="ORF">PF006_g31978</name>
    <name evidence="3" type="ORF">PF007_g31689</name>
    <name evidence="1" type="ORF">PF009_g31912</name>
    <name evidence="2" type="ORF">PF011_g27161</name>
</gene>
<dbReference type="EMBL" id="QXGA01007941">
    <property type="protein sequence ID" value="KAE9059081.1"/>
    <property type="molecule type" value="Genomic_DNA"/>
</dbReference>
<evidence type="ECO:0000313" key="10">
    <source>
        <dbReference type="Proteomes" id="UP000460718"/>
    </source>
</evidence>
<evidence type="ECO:0000313" key="2">
    <source>
        <dbReference type="EMBL" id="KAE8968488.1"/>
    </source>
</evidence>
<reference evidence="6 7" key="1">
    <citation type="submission" date="2018-08" db="EMBL/GenBank/DDBJ databases">
        <title>Genomic investigation of the strawberry pathogen Phytophthora fragariae indicates pathogenicity is determined by transcriptional variation in three key races.</title>
        <authorList>
            <person name="Adams T.M."/>
            <person name="Armitage A.D."/>
            <person name="Sobczyk M.K."/>
            <person name="Bates H.J."/>
            <person name="Dunwell J.M."/>
            <person name="Nellist C.F."/>
            <person name="Harrison R.J."/>
        </authorList>
    </citation>
    <scope>NUCLEOTIDE SEQUENCE [LARGE SCALE GENOMIC DNA]</scope>
    <source>
        <strain evidence="5 7">A4</strain>
        <strain evidence="4 8">NOV-5</strain>
        <strain evidence="3 9">NOV-71</strain>
        <strain evidence="1 6">NOV-9</strain>
        <strain evidence="2 10">SCRP245</strain>
    </source>
</reference>
<dbReference type="Proteomes" id="UP000440732">
    <property type="component" value="Unassembled WGS sequence"/>
</dbReference>
<evidence type="ECO:0000313" key="5">
    <source>
        <dbReference type="EMBL" id="KAE9262748.1"/>
    </source>
</evidence>
<dbReference type="EMBL" id="QXGF01006669">
    <property type="protein sequence ID" value="KAE8917768.1"/>
    <property type="molecule type" value="Genomic_DNA"/>
</dbReference>
<dbReference type="Pfam" id="PF05630">
    <property type="entry name" value="NPP1"/>
    <property type="match status" value="1"/>
</dbReference>
<evidence type="ECO:0000313" key="6">
    <source>
        <dbReference type="Proteomes" id="UP000429523"/>
    </source>
</evidence>
<evidence type="ECO:0000313" key="1">
    <source>
        <dbReference type="EMBL" id="KAE8917768.1"/>
    </source>
</evidence>
<sequence length="61" mass="6513">MGETTTGLVPTTVRGEVEGQDLIMWEQLTDAARSGLTDAGFAAPIIDEAFMPNLESARPSF</sequence>
<dbReference type="AlphaFoldDB" id="A0A6A4ATZ2"/>
<name>A0A6A4ATZ2_9STRA</name>